<name>A0ACA9KCT1_9GLOM</name>
<evidence type="ECO:0000313" key="2">
    <source>
        <dbReference type="Proteomes" id="UP000789860"/>
    </source>
</evidence>
<dbReference type="EMBL" id="CAJVPM010001392">
    <property type="protein sequence ID" value="CAG8466301.1"/>
    <property type="molecule type" value="Genomic_DNA"/>
</dbReference>
<protein>
    <submittedName>
        <fullName evidence="1">11862_t:CDS:1</fullName>
    </submittedName>
</protein>
<evidence type="ECO:0000313" key="1">
    <source>
        <dbReference type="EMBL" id="CAG8466301.1"/>
    </source>
</evidence>
<sequence length="676" mass="77829">MTLNQTNPDIRNLLKNTISEKISIQIDNRTPVTYELNKELTLKDVREQLTNSGEQTRIYEYMNFIGPYGMILRIKESEELLKENLHDGYILKIEKSICPNINETTQRCNLNYGIKMTEDGPENVDEMAFKFSQDITKSVEMRKLNYAEYNKYEGTCENKHENFLRKNLVADAEMSIAIPSNLFVSFTISHERHNNDVNNMEFSSEYKTILLPKYEIEIDIKEVEPTETFIHAVNSALENVNPVNELKRICEKFGEYIASKVKIGGRMNKIVYHNASSTTRQISTKRHAGINFKSELIGSVKGSHNNENSQKESLSTSNIRTHRRVYGGNTNIFDEDNITLWQDSLNDYTTWQVIEYIDLIPIFDVLTPTLRQKVLETMGQKLLYSKIDSVDGIVMSSSKFSYEHQLKIPLNLKINLKESKIFASVMNKDKRAEVFSTRIVVYTLNNSASVVLHWIHKTSRRHKDKVFNLQIAWVIVGQTIDFKYDNCNFHIINSIEEFAPNSTNNNHQISICDEFEKSHSILATCTQLAPQQDIIHPKASTLVTGVHFCCVESQLKACFFMYDLVTEALHRTNFEGKLNNLFIHCSIISIAQKNYLKLNRERNFMNFINNNSTILYNASPLWTCSEPTFVSLFHETCPGCIAGFVNLAPNYLIFNSPSNIRDDPQISYFCAPLFPI</sequence>
<proteinExistence type="predicted"/>
<dbReference type="Proteomes" id="UP000789860">
    <property type="component" value="Unassembled WGS sequence"/>
</dbReference>
<organism evidence="1 2">
    <name type="scientific">Scutellospora calospora</name>
    <dbReference type="NCBI Taxonomy" id="85575"/>
    <lineage>
        <taxon>Eukaryota</taxon>
        <taxon>Fungi</taxon>
        <taxon>Fungi incertae sedis</taxon>
        <taxon>Mucoromycota</taxon>
        <taxon>Glomeromycotina</taxon>
        <taxon>Glomeromycetes</taxon>
        <taxon>Diversisporales</taxon>
        <taxon>Gigasporaceae</taxon>
        <taxon>Scutellospora</taxon>
    </lineage>
</organism>
<accession>A0ACA9KCT1</accession>
<keyword evidence="2" id="KW-1185">Reference proteome</keyword>
<comment type="caution">
    <text evidence="1">The sequence shown here is derived from an EMBL/GenBank/DDBJ whole genome shotgun (WGS) entry which is preliminary data.</text>
</comment>
<gene>
    <name evidence="1" type="ORF">SCALOS_LOCUS1836</name>
</gene>
<reference evidence="1" key="1">
    <citation type="submission" date="2021-06" db="EMBL/GenBank/DDBJ databases">
        <authorList>
            <person name="Kallberg Y."/>
            <person name="Tangrot J."/>
            <person name="Rosling A."/>
        </authorList>
    </citation>
    <scope>NUCLEOTIDE SEQUENCE</scope>
    <source>
        <strain evidence="1">AU212A</strain>
    </source>
</reference>